<comment type="caution">
    <text evidence="2">The sequence shown here is derived from an EMBL/GenBank/DDBJ whole genome shotgun (WGS) entry which is preliminary data.</text>
</comment>
<proteinExistence type="predicted"/>
<accession>A0A4T0WXL6</accession>
<dbReference type="AlphaFoldDB" id="A0A4T0WXL6"/>
<dbReference type="EMBL" id="SELW01000608">
    <property type="protein sequence ID" value="TID18634.1"/>
    <property type="molecule type" value="Genomic_DNA"/>
</dbReference>
<organism evidence="2 3">
    <name type="scientific">Pichia inconspicua</name>
    <dbReference type="NCBI Taxonomy" id="52247"/>
    <lineage>
        <taxon>Eukaryota</taxon>
        <taxon>Fungi</taxon>
        <taxon>Dikarya</taxon>
        <taxon>Ascomycota</taxon>
        <taxon>Saccharomycotina</taxon>
        <taxon>Pichiomycetes</taxon>
        <taxon>Pichiales</taxon>
        <taxon>Pichiaceae</taxon>
        <taxon>Pichia</taxon>
    </lineage>
</organism>
<evidence type="ECO:0000313" key="3">
    <source>
        <dbReference type="Proteomes" id="UP000307173"/>
    </source>
</evidence>
<reference evidence="2 3" key="1">
    <citation type="journal article" date="2019" name="Front. Genet.">
        <title>Whole-Genome Sequencing of the Opportunistic Yeast Pathogen Candida inconspicua Uncovers Its Hybrid Origin.</title>
        <authorList>
            <person name="Mixao V."/>
            <person name="Hansen A.P."/>
            <person name="Saus E."/>
            <person name="Boekhout T."/>
            <person name="Lass-Florl C."/>
            <person name="Gabaldon T."/>
        </authorList>
    </citation>
    <scope>NUCLEOTIDE SEQUENCE [LARGE SCALE GENOMIC DNA]</scope>
    <source>
        <strain evidence="2 3">CBS 180</strain>
    </source>
</reference>
<feature type="compositionally biased region" description="Polar residues" evidence="1">
    <location>
        <begin position="177"/>
        <end position="188"/>
    </location>
</feature>
<dbReference type="Proteomes" id="UP000307173">
    <property type="component" value="Unassembled WGS sequence"/>
</dbReference>
<sequence length="235" mass="26544">MELTIGDRSTFFELKVAYDKIQFGVSVILENFMELTIGDRSTFFELKVAYDKIQFGVSVNNVEAMKTHILNIQSAQKWYTTKIKLSDEEIASIIASKIPNEVKQKMIDWAKDELSKKYSFDQFHHEFSSTKELLKFIDSYCKKGFKKKLTIYALGATKEERIDANAPCIAFLSNAGTDSNKNQQGGNPSKNKNNTANVNAINVKVKSVNSNKNKSTDTIIEADASDIQARLRTRC</sequence>
<evidence type="ECO:0000256" key="1">
    <source>
        <dbReference type="SAM" id="MobiDB-lite"/>
    </source>
</evidence>
<gene>
    <name evidence="2" type="ORF">CANINC_003843</name>
</gene>
<name>A0A4T0WXL6_9ASCO</name>
<protein>
    <submittedName>
        <fullName evidence="2">Uncharacterized protein</fullName>
    </submittedName>
</protein>
<keyword evidence="3" id="KW-1185">Reference proteome</keyword>
<evidence type="ECO:0000313" key="2">
    <source>
        <dbReference type="EMBL" id="TID18634.1"/>
    </source>
</evidence>
<feature type="region of interest" description="Disordered" evidence="1">
    <location>
        <begin position="177"/>
        <end position="197"/>
    </location>
</feature>